<proteinExistence type="predicted"/>
<gene>
    <name evidence="1" type="ORF">DWW27_00960</name>
</gene>
<accession>A0A412VWE6</accession>
<evidence type="ECO:0000313" key="2">
    <source>
        <dbReference type="Proteomes" id="UP000285379"/>
    </source>
</evidence>
<organism evidence="1 2">
    <name type="scientific">Phocaeicola vulgatus</name>
    <name type="common">Bacteroides vulgatus</name>
    <dbReference type="NCBI Taxonomy" id="821"/>
    <lineage>
        <taxon>Bacteria</taxon>
        <taxon>Pseudomonadati</taxon>
        <taxon>Bacteroidota</taxon>
        <taxon>Bacteroidia</taxon>
        <taxon>Bacteroidales</taxon>
        <taxon>Bacteroidaceae</taxon>
        <taxon>Phocaeicola</taxon>
    </lineage>
</organism>
<sequence>MALSVGLHQKNTFCSFRRYSWGGDKLARVTTGWKGLKPLPKAPVIQYLFFLKEKENRIEKSEFVNRWL</sequence>
<protein>
    <submittedName>
        <fullName evidence="1">Uncharacterized protein</fullName>
    </submittedName>
</protein>
<reference evidence="1 2" key="1">
    <citation type="submission" date="2018-08" db="EMBL/GenBank/DDBJ databases">
        <title>A genome reference for cultivated species of the human gut microbiota.</title>
        <authorList>
            <person name="Zou Y."/>
            <person name="Xue W."/>
            <person name="Luo G."/>
        </authorList>
    </citation>
    <scope>NUCLEOTIDE SEQUENCE [LARGE SCALE GENOMIC DNA]</scope>
    <source>
        <strain evidence="1 2">AF14-8</strain>
    </source>
</reference>
<name>A0A412VWE6_PHOVU</name>
<evidence type="ECO:0000313" key="1">
    <source>
        <dbReference type="EMBL" id="RGV13961.1"/>
    </source>
</evidence>
<dbReference type="Proteomes" id="UP000285379">
    <property type="component" value="Unassembled WGS sequence"/>
</dbReference>
<dbReference type="AlphaFoldDB" id="A0A412VWE6"/>
<dbReference type="EMBL" id="QRYT01000001">
    <property type="protein sequence ID" value="RGV13961.1"/>
    <property type="molecule type" value="Genomic_DNA"/>
</dbReference>
<comment type="caution">
    <text evidence="1">The sequence shown here is derived from an EMBL/GenBank/DDBJ whole genome shotgun (WGS) entry which is preliminary data.</text>
</comment>